<evidence type="ECO:0000313" key="4">
    <source>
        <dbReference type="Proteomes" id="UP001501326"/>
    </source>
</evidence>
<dbReference type="Gene3D" id="1.20.1260.10">
    <property type="match status" value="1"/>
</dbReference>
<organism evidence="3 4">
    <name type="scientific">Pedococcus aerophilus</name>
    <dbReference type="NCBI Taxonomy" id="436356"/>
    <lineage>
        <taxon>Bacteria</taxon>
        <taxon>Bacillati</taxon>
        <taxon>Actinomycetota</taxon>
        <taxon>Actinomycetes</taxon>
        <taxon>Micrococcales</taxon>
        <taxon>Intrasporangiaceae</taxon>
        <taxon>Pedococcus</taxon>
    </lineage>
</organism>
<gene>
    <name evidence="3" type="ORF">GCM10009867_08840</name>
</gene>
<sequence>MPEEPAVALPRPTRRRVLSMGLQLGGGAVVAASLTACGIRLEDDAPRLPGLPTRQPVAGEAWLLTLRQHCTDLAGQARALGGSSRSVPARLATLHTRQAAVLETELLRLGVPRTVLDAPVATATPGASTSATTTTAPTAPSTGPSSASGAAGLAALAAAEATDLGPAAITALGTVVPETMPLAGAVLAQRAAAATLLGEAATWPEPTWSEPSLAASYLESTRAATYAFEVVAAQSPKGAQRTLALATLATLKARAGQQEALAGAAATPPALGYPLPFTVTTPAAARTLAVRVLTDLRAAVARELASTGGEVGPLGAVVQWLADTEVLASRWGVALEPFPGLT</sequence>
<comment type="caution">
    <text evidence="3">The sequence shown here is derived from an EMBL/GenBank/DDBJ whole genome shotgun (WGS) entry which is preliminary data.</text>
</comment>
<accession>A0ABN3UIJ7</accession>
<dbReference type="InterPro" id="IPR012347">
    <property type="entry name" value="Ferritin-like"/>
</dbReference>
<proteinExistence type="predicted"/>
<keyword evidence="4" id="KW-1185">Reference proteome</keyword>
<dbReference type="EMBL" id="BAAARN010000001">
    <property type="protein sequence ID" value="GAA2732611.1"/>
    <property type="molecule type" value="Genomic_DNA"/>
</dbReference>
<dbReference type="RefSeq" id="WP_344190642.1">
    <property type="nucleotide sequence ID" value="NZ_BAAARN010000001.1"/>
</dbReference>
<dbReference type="Pfam" id="PF14530">
    <property type="entry name" value="DUF4439"/>
    <property type="match status" value="1"/>
</dbReference>
<dbReference type="Proteomes" id="UP001501326">
    <property type="component" value="Unassembled WGS sequence"/>
</dbReference>
<reference evidence="3 4" key="1">
    <citation type="journal article" date="2019" name="Int. J. Syst. Evol. Microbiol.">
        <title>The Global Catalogue of Microorganisms (GCM) 10K type strain sequencing project: providing services to taxonomists for standard genome sequencing and annotation.</title>
        <authorList>
            <consortium name="The Broad Institute Genomics Platform"/>
            <consortium name="The Broad Institute Genome Sequencing Center for Infectious Disease"/>
            <person name="Wu L."/>
            <person name="Ma J."/>
        </authorList>
    </citation>
    <scope>NUCLEOTIDE SEQUENCE [LARGE SCALE GENOMIC DNA]</scope>
    <source>
        <strain evidence="3 4">JCM 16378</strain>
    </source>
</reference>
<evidence type="ECO:0000259" key="2">
    <source>
        <dbReference type="Pfam" id="PF14530"/>
    </source>
</evidence>
<feature type="region of interest" description="Disordered" evidence="1">
    <location>
        <begin position="122"/>
        <end position="149"/>
    </location>
</feature>
<evidence type="ECO:0000313" key="3">
    <source>
        <dbReference type="EMBL" id="GAA2732611.1"/>
    </source>
</evidence>
<evidence type="ECO:0000256" key="1">
    <source>
        <dbReference type="SAM" id="MobiDB-lite"/>
    </source>
</evidence>
<dbReference type="InterPro" id="IPR009078">
    <property type="entry name" value="Ferritin-like_SF"/>
</dbReference>
<protein>
    <recommendedName>
        <fullName evidence="2">DUF4439 domain-containing protein</fullName>
    </recommendedName>
</protein>
<dbReference type="InterPro" id="IPR029447">
    <property type="entry name" value="DUF4439"/>
</dbReference>
<dbReference type="SUPFAM" id="SSF47240">
    <property type="entry name" value="Ferritin-like"/>
    <property type="match status" value="1"/>
</dbReference>
<name>A0ABN3UIJ7_9MICO</name>
<feature type="domain" description="DUF4439" evidence="2">
    <location>
        <begin position="218"/>
        <end position="341"/>
    </location>
</feature>